<gene>
    <name evidence="2" type="ORF">Ahy_A07g034844</name>
</gene>
<keyword evidence="3" id="KW-1185">Reference proteome</keyword>
<dbReference type="EMBL" id="SDMP01000007">
    <property type="protein sequence ID" value="RYR48768.1"/>
    <property type="molecule type" value="Genomic_DNA"/>
</dbReference>
<evidence type="ECO:0000313" key="3">
    <source>
        <dbReference type="Proteomes" id="UP000289738"/>
    </source>
</evidence>
<name>A0A445CCW2_ARAHY</name>
<accession>A0A445CCW2</accession>
<comment type="caution">
    <text evidence="2">The sequence shown here is derived from an EMBL/GenBank/DDBJ whole genome shotgun (WGS) entry which is preliminary data.</text>
</comment>
<feature type="compositionally biased region" description="Polar residues" evidence="1">
    <location>
        <begin position="14"/>
        <end position="28"/>
    </location>
</feature>
<dbReference type="Proteomes" id="UP000289738">
    <property type="component" value="Chromosome A07"/>
</dbReference>
<reference evidence="2 3" key="1">
    <citation type="submission" date="2019-01" db="EMBL/GenBank/DDBJ databases">
        <title>Sequencing of cultivated peanut Arachis hypogaea provides insights into genome evolution and oil improvement.</title>
        <authorList>
            <person name="Chen X."/>
        </authorList>
    </citation>
    <scope>NUCLEOTIDE SEQUENCE [LARGE SCALE GENOMIC DNA]</scope>
    <source>
        <strain evidence="3">cv. Fuhuasheng</strain>
        <tissue evidence="2">Leaves</tissue>
    </source>
</reference>
<feature type="region of interest" description="Disordered" evidence="1">
    <location>
        <begin position="1"/>
        <end position="28"/>
    </location>
</feature>
<evidence type="ECO:0000313" key="2">
    <source>
        <dbReference type="EMBL" id="RYR48768.1"/>
    </source>
</evidence>
<organism evidence="2 3">
    <name type="scientific">Arachis hypogaea</name>
    <name type="common">Peanut</name>
    <dbReference type="NCBI Taxonomy" id="3818"/>
    <lineage>
        <taxon>Eukaryota</taxon>
        <taxon>Viridiplantae</taxon>
        <taxon>Streptophyta</taxon>
        <taxon>Embryophyta</taxon>
        <taxon>Tracheophyta</taxon>
        <taxon>Spermatophyta</taxon>
        <taxon>Magnoliopsida</taxon>
        <taxon>eudicotyledons</taxon>
        <taxon>Gunneridae</taxon>
        <taxon>Pentapetalae</taxon>
        <taxon>rosids</taxon>
        <taxon>fabids</taxon>
        <taxon>Fabales</taxon>
        <taxon>Fabaceae</taxon>
        <taxon>Papilionoideae</taxon>
        <taxon>50 kb inversion clade</taxon>
        <taxon>dalbergioids sensu lato</taxon>
        <taxon>Dalbergieae</taxon>
        <taxon>Pterocarpus clade</taxon>
        <taxon>Arachis</taxon>
    </lineage>
</organism>
<dbReference type="AlphaFoldDB" id="A0A445CCW2"/>
<protein>
    <submittedName>
        <fullName evidence="2">Uncharacterized protein</fullName>
    </submittedName>
</protein>
<sequence>MEGWKPTNLKDSNENQLTPQNRLPTQPRNAFENEDCLLLQAMNSSASTAIHQVLVHIDPHMWFERDGKFPHNLSFRLTKWSSSRILLIRIIVLLI</sequence>
<evidence type="ECO:0000256" key="1">
    <source>
        <dbReference type="SAM" id="MobiDB-lite"/>
    </source>
</evidence>
<proteinExistence type="predicted"/>